<dbReference type="SMART" id="SM00575">
    <property type="entry name" value="ZnF_PMZ"/>
    <property type="match status" value="1"/>
</dbReference>
<dbReference type="Pfam" id="PF04434">
    <property type="entry name" value="SWIM"/>
    <property type="match status" value="1"/>
</dbReference>
<gene>
    <name evidence="6" type="ORF">JCGZ_23016</name>
</gene>
<dbReference type="InterPro" id="IPR007527">
    <property type="entry name" value="Znf_SWIM"/>
</dbReference>
<dbReference type="Pfam" id="PF10551">
    <property type="entry name" value="MULE"/>
    <property type="match status" value="1"/>
</dbReference>
<dbReference type="AlphaFoldDB" id="A0A067L9B7"/>
<dbReference type="STRING" id="180498.A0A067L9B7"/>
<dbReference type="PROSITE" id="PS50966">
    <property type="entry name" value="ZF_SWIM"/>
    <property type="match status" value="1"/>
</dbReference>
<keyword evidence="3" id="KW-0862">Zinc</keyword>
<evidence type="ECO:0000256" key="2">
    <source>
        <dbReference type="ARBA" id="ARBA00022771"/>
    </source>
</evidence>
<dbReference type="OrthoDB" id="852061at2759"/>
<dbReference type="PANTHER" id="PTHR47718:SF13">
    <property type="entry name" value="OS09G0290500 PROTEIN"/>
    <property type="match status" value="1"/>
</dbReference>
<keyword evidence="7" id="KW-1185">Reference proteome</keyword>
<dbReference type="EMBL" id="KK914258">
    <property type="protein sequence ID" value="KDP43808.1"/>
    <property type="molecule type" value="Genomic_DNA"/>
</dbReference>
<accession>A0A067L9B7</accession>
<evidence type="ECO:0000256" key="1">
    <source>
        <dbReference type="ARBA" id="ARBA00022723"/>
    </source>
</evidence>
<dbReference type="GO" id="GO:0008270">
    <property type="term" value="F:zinc ion binding"/>
    <property type="evidence" value="ECO:0007669"/>
    <property type="project" value="UniProtKB-KW"/>
</dbReference>
<proteinExistence type="predicted"/>
<protein>
    <recommendedName>
        <fullName evidence="5">SWIM-type domain-containing protein</fullName>
    </recommendedName>
</protein>
<evidence type="ECO:0000313" key="6">
    <source>
        <dbReference type="EMBL" id="KDP43808.1"/>
    </source>
</evidence>
<name>A0A067L9B7_JATCU</name>
<evidence type="ECO:0000256" key="4">
    <source>
        <dbReference type="PROSITE-ProRule" id="PRU00325"/>
    </source>
</evidence>
<dbReference type="Pfam" id="PF03101">
    <property type="entry name" value="FAR1"/>
    <property type="match status" value="1"/>
</dbReference>
<dbReference type="InterPro" id="IPR004330">
    <property type="entry name" value="FAR1_DNA_bnd_dom"/>
</dbReference>
<reference evidence="6 7" key="1">
    <citation type="journal article" date="2014" name="PLoS ONE">
        <title>Global Analysis of Gene Expression Profiles in Physic Nut (Jatropha curcas L.) Seedlings Exposed to Salt Stress.</title>
        <authorList>
            <person name="Zhang L."/>
            <person name="Zhang C."/>
            <person name="Wu P."/>
            <person name="Chen Y."/>
            <person name="Li M."/>
            <person name="Jiang H."/>
            <person name="Wu G."/>
        </authorList>
    </citation>
    <scope>NUCLEOTIDE SEQUENCE [LARGE SCALE GENOMIC DNA]</scope>
    <source>
        <strain evidence="7">cv. GZQX0401</strain>
        <tissue evidence="6">Young leaves</tissue>
    </source>
</reference>
<feature type="domain" description="SWIM-type" evidence="5">
    <location>
        <begin position="541"/>
        <end position="579"/>
    </location>
</feature>
<dbReference type="Proteomes" id="UP000027138">
    <property type="component" value="Unassembled WGS sequence"/>
</dbReference>
<dbReference type="PANTHER" id="PTHR47718">
    <property type="entry name" value="OS01G0519700 PROTEIN"/>
    <property type="match status" value="1"/>
</dbReference>
<evidence type="ECO:0000256" key="3">
    <source>
        <dbReference type="ARBA" id="ARBA00022833"/>
    </source>
</evidence>
<evidence type="ECO:0000259" key="5">
    <source>
        <dbReference type="PROSITE" id="PS50966"/>
    </source>
</evidence>
<organism evidence="6 7">
    <name type="scientific">Jatropha curcas</name>
    <name type="common">Barbados nut</name>
    <dbReference type="NCBI Taxonomy" id="180498"/>
    <lineage>
        <taxon>Eukaryota</taxon>
        <taxon>Viridiplantae</taxon>
        <taxon>Streptophyta</taxon>
        <taxon>Embryophyta</taxon>
        <taxon>Tracheophyta</taxon>
        <taxon>Spermatophyta</taxon>
        <taxon>Magnoliopsida</taxon>
        <taxon>eudicotyledons</taxon>
        <taxon>Gunneridae</taxon>
        <taxon>Pentapetalae</taxon>
        <taxon>rosids</taxon>
        <taxon>fabids</taxon>
        <taxon>Malpighiales</taxon>
        <taxon>Euphorbiaceae</taxon>
        <taxon>Crotonoideae</taxon>
        <taxon>Jatropheae</taxon>
        <taxon>Jatropha</taxon>
    </lineage>
</organism>
<evidence type="ECO:0000313" key="7">
    <source>
        <dbReference type="Proteomes" id="UP000027138"/>
    </source>
</evidence>
<sequence>MTSMMEECSDIDVTQRNGIESTIEDTGNNCGNSQNEPQVGMLFKEMEEVFDYYQEYAMAKGFCVNKLSGRKDVNGDYQFITFGCHRGRKAGTNINIKERQRPSRRIGCKARLCASNQRDGRWKINKVILEHNHEMAPSKSKFLLQQRALLPHEKRRLEVNDSVDARSCKTFRSLVAEVEGPEMISCSEGDCHSHLGKVGKLHLAKGDVEAVYQLFRRMQQRDRNFFYEIAVDKTGRMKNVFWADGRCQYAYKEFGDVISLDTMYLVNEYKMPFASFVGINHHGQPILLGCALICNEKVSTFVWVFRQLLRCMGNVAPPAIITDQCASISKAIEIVFPETRHRWCLRYIMLKFSEKMKQYNQYSEIKEFFTNLVFDSVSIDEFEKGWEMMLDWFNLHEHSWLIDLYEGKEKWVPIYVRRYFWGGLSLTQRNESMNSFFDGYIHSRSTLKQFLDQYEVALMNKIEKEMQADFDSMNSKIPTCSEYAIEKQFQEAYTHGIYVQVRKEFLKMMYCSVSLVGERQNVLRYSIDYKVFLDGGGWKRVNHDVIYNHDLVDVSCSCMLFESKGILCSHALCVLTKHDVDVLPNRYILNRWRKDLKRYYSIIKSSLFGPQLSEEAKRVKEMEEIFTKAVDIVYGKDEMCSYVYNSLRELLTKLESWEMGGSRNNNDIFVGECSVAERGDKSCVNDDAVVYNNPQTTKSRGRPRTKCVASQAEKNTQTVANKGDNVSIAVESPNFPAGALSSVGTTPMPDVRVEIVDLLRSMDSPDGNREHDRWQYLYRLR</sequence>
<dbReference type="InterPro" id="IPR006564">
    <property type="entry name" value="Znf_PMZ"/>
</dbReference>
<keyword evidence="2 4" id="KW-0863">Zinc-finger</keyword>
<keyword evidence="1" id="KW-0479">Metal-binding</keyword>
<dbReference type="InterPro" id="IPR018289">
    <property type="entry name" value="MULE_transposase_dom"/>
</dbReference>